<comment type="caution">
    <text evidence="1">The sequence shown here is derived from an EMBL/GenBank/DDBJ whole genome shotgun (WGS) entry which is preliminary data.</text>
</comment>
<reference evidence="1" key="1">
    <citation type="submission" date="2021-06" db="EMBL/GenBank/DDBJ databases">
        <authorList>
            <person name="Kallberg Y."/>
            <person name="Tangrot J."/>
            <person name="Rosling A."/>
        </authorList>
    </citation>
    <scope>NUCLEOTIDE SEQUENCE</scope>
    <source>
        <strain evidence="1">MA461A</strain>
    </source>
</reference>
<organism evidence="1 2">
    <name type="scientific">Racocetra persica</name>
    <dbReference type="NCBI Taxonomy" id="160502"/>
    <lineage>
        <taxon>Eukaryota</taxon>
        <taxon>Fungi</taxon>
        <taxon>Fungi incertae sedis</taxon>
        <taxon>Mucoromycota</taxon>
        <taxon>Glomeromycotina</taxon>
        <taxon>Glomeromycetes</taxon>
        <taxon>Diversisporales</taxon>
        <taxon>Gigasporaceae</taxon>
        <taxon>Racocetra</taxon>
    </lineage>
</organism>
<evidence type="ECO:0000313" key="2">
    <source>
        <dbReference type="Proteomes" id="UP000789920"/>
    </source>
</evidence>
<proteinExistence type="predicted"/>
<name>A0ACA9R1S0_9GLOM</name>
<feature type="non-terminal residue" evidence="1">
    <location>
        <position position="1"/>
    </location>
</feature>
<protein>
    <submittedName>
        <fullName evidence="1">3342_t:CDS:1</fullName>
    </submittedName>
</protein>
<gene>
    <name evidence="1" type="ORF">RPERSI_LOCUS16590</name>
</gene>
<evidence type="ECO:0000313" key="1">
    <source>
        <dbReference type="EMBL" id="CAG8772583.1"/>
    </source>
</evidence>
<dbReference type="Proteomes" id="UP000789920">
    <property type="component" value="Unassembled WGS sequence"/>
</dbReference>
<accession>A0ACA9R1S0</accession>
<sequence>LSFEFSISSRHRLLELSFGVSVSFRHRLLEPLFEVCIVYCYRLLELSFGISVLAVNCISPLLAVAGETLCHHLVCRIVVIFCTLVMTALVDK</sequence>
<feature type="non-terminal residue" evidence="1">
    <location>
        <position position="92"/>
    </location>
</feature>
<dbReference type="EMBL" id="CAJVQC010041268">
    <property type="protein sequence ID" value="CAG8772583.1"/>
    <property type="molecule type" value="Genomic_DNA"/>
</dbReference>
<keyword evidence="2" id="KW-1185">Reference proteome</keyword>